<feature type="compositionally biased region" description="Polar residues" evidence="5">
    <location>
        <begin position="223"/>
        <end position="245"/>
    </location>
</feature>
<feature type="compositionally biased region" description="Polar residues" evidence="5">
    <location>
        <begin position="918"/>
        <end position="928"/>
    </location>
</feature>
<evidence type="ECO:0000313" key="7">
    <source>
        <dbReference type="Proteomes" id="UP001316803"/>
    </source>
</evidence>
<dbReference type="GO" id="GO:0005737">
    <property type="term" value="C:cytoplasm"/>
    <property type="evidence" value="ECO:0007669"/>
    <property type="project" value="TreeGrafter"/>
</dbReference>
<dbReference type="GO" id="GO:0000824">
    <property type="term" value="F:inositol-1,4,5,6-tetrakisphosphate 3-kinase activity"/>
    <property type="evidence" value="ECO:0007669"/>
    <property type="project" value="TreeGrafter"/>
</dbReference>
<feature type="region of interest" description="Disordered" evidence="5">
    <location>
        <begin position="1310"/>
        <end position="1355"/>
    </location>
</feature>
<evidence type="ECO:0000256" key="5">
    <source>
        <dbReference type="SAM" id="MobiDB-lite"/>
    </source>
</evidence>
<feature type="compositionally biased region" description="Polar residues" evidence="5">
    <location>
        <begin position="396"/>
        <end position="406"/>
    </location>
</feature>
<feature type="compositionally biased region" description="Basic and acidic residues" evidence="5">
    <location>
        <begin position="439"/>
        <end position="451"/>
    </location>
</feature>
<dbReference type="EMBL" id="JAKLMC020000006">
    <property type="protein sequence ID" value="KAK5955534.1"/>
    <property type="molecule type" value="Genomic_DNA"/>
</dbReference>
<feature type="compositionally biased region" description="Polar residues" evidence="5">
    <location>
        <begin position="16"/>
        <end position="93"/>
    </location>
</feature>
<feature type="compositionally biased region" description="Polar residues" evidence="5">
    <location>
        <begin position="725"/>
        <end position="743"/>
    </location>
</feature>
<dbReference type="GO" id="GO:0008440">
    <property type="term" value="F:inositol-1,4,5-trisphosphate 3-kinase activity"/>
    <property type="evidence" value="ECO:0007669"/>
    <property type="project" value="TreeGrafter"/>
</dbReference>
<feature type="compositionally biased region" description="Basic and acidic residues" evidence="5">
    <location>
        <begin position="596"/>
        <end position="608"/>
    </location>
</feature>
<evidence type="ECO:0000256" key="2">
    <source>
        <dbReference type="ARBA" id="ARBA00022679"/>
    </source>
</evidence>
<feature type="compositionally biased region" description="Basic and acidic residues" evidence="5">
    <location>
        <begin position="699"/>
        <end position="724"/>
    </location>
</feature>
<feature type="compositionally biased region" description="Polar residues" evidence="5">
    <location>
        <begin position="1017"/>
        <end position="1037"/>
    </location>
</feature>
<evidence type="ECO:0000256" key="3">
    <source>
        <dbReference type="ARBA" id="ARBA00022777"/>
    </source>
</evidence>
<feature type="compositionally biased region" description="Low complexity" evidence="5">
    <location>
        <begin position="567"/>
        <end position="579"/>
    </location>
</feature>
<feature type="region of interest" description="Disordered" evidence="5">
    <location>
        <begin position="1"/>
        <end position="517"/>
    </location>
</feature>
<dbReference type="GO" id="GO:0032958">
    <property type="term" value="P:inositol phosphate biosynthetic process"/>
    <property type="evidence" value="ECO:0007669"/>
    <property type="project" value="InterPro"/>
</dbReference>
<proteinExistence type="inferred from homology"/>
<keyword evidence="3 4" id="KW-0418">Kinase</keyword>
<feature type="region of interest" description="Disordered" evidence="5">
    <location>
        <begin position="682"/>
        <end position="744"/>
    </location>
</feature>
<feature type="compositionally biased region" description="Polar residues" evidence="5">
    <location>
        <begin position="124"/>
        <end position="147"/>
    </location>
</feature>
<dbReference type="InterPro" id="IPR038286">
    <property type="entry name" value="IPK_sf"/>
</dbReference>
<feature type="compositionally biased region" description="Basic and acidic residues" evidence="5">
    <location>
        <begin position="315"/>
        <end position="334"/>
    </location>
</feature>
<feature type="compositionally biased region" description="Acidic residues" evidence="5">
    <location>
        <begin position="470"/>
        <end position="481"/>
    </location>
</feature>
<feature type="region of interest" description="Disordered" evidence="5">
    <location>
        <begin position="534"/>
        <end position="614"/>
    </location>
</feature>
<reference evidence="6 7" key="1">
    <citation type="submission" date="2022-12" db="EMBL/GenBank/DDBJ databases">
        <title>Genomic features and morphological characterization of a novel Knufia sp. strain isolated from spacecraft assembly facility.</title>
        <authorList>
            <person name="Teixeira M."/>
            <person name="Chander A.M."/>
            <person name="Stajich J.E."/>
            <person name="Venkateswaran K."/>
        </authorList>
    </citation>
    <scope>NUCLEOTIDE SEQUENCE [LARGE SCALE GENOMIC DNA]</scope>
    <source>
        <strain evidence="6 7">FJI-L2-BK-P2</strain>
    </source>
</reference>
<dbReference type="GO" id="GO:0005634">
    <property type="term" value="C:nucleus"/>
    <property type="evidence" value="ECO:0007669"/>
    <property type="project" value="TreeGrafter"/>
</dbReference>
<feature type="compositionally biased region" description="Basic and acidic residues" evidence="5">
    <location>
        <begin position="506"/>
        <end position="517"/>
    </location>
</feature>
<name>A0AAN8I789_9EURO</name>
<sequence>MKQDEAKGVRIEPVVNRSNATQVTQHEPATATATANSQVSDSSVKSQCQPQNFTKLSPSNDSSEWKQKYNNTRPSHSLQRASSGPVSPLSTEPVNVGIDHDGRTQLKQYPASREATVGNPQEGAPQTVTATRTPGAPSTIQAPLSRSSLKKIPEAQFSLSSEEYTSPLPSPSARRPTPSHPPSQAQSRSRPGLGGQTGGIRRIQSTGHTWVEKYHISVPRAMKQQQEQENGANNTEHAGRESTSAIIDDDHPLDLSIDRAGAMKEAMQQGRKSERSVSRGRTQLEKSIEATVKKPETTGQVRSRKASHMMGIFDARSDVSRKIDRSQDTERKVDISTSRGGPDSPASPSFRLGSSSDYFAKPSSVTGSSSGLITPTEEPEDYSPDALPRYEDTLAQYENTPRSSIPSALLQEIRAHSESRPNVFRSKASTPGVPLSQEPHLEIDEPKPSAHDEDEEHISAAVYYPHEGPSADEIEGFDYPEDAAGKPQSRPSTDSLHPGAAEEVLVEEKVEPRDEHIDISVESKYEKKVFHGTLKAAEREEILEEEEVEDDAQTPRMPPIDEKAKRPSLPSESELGSSDDLADTSQTDDAISAPMAKKEALSKRDRARNGTVAKPKTAVTLAPYKHQVGGHSTIFRFSRRAVCKQLNNRENEFYERVEQLHPDMLKFMPRYIGVLNVTFSKKPKQSQGITGAEENGAVENHKDDKTAEDKVQKMANGHREEEQKSNSQSQPRIVSHSQQTDSIPQVLLDQNRHLLQSEYFGLPQRPKSADPTHFRQRSFNYGKADPGPSPLQQSTNGLSRPGMPGHTGSYPWGISSINDQLKAKVLKEVFGGMPNINVVHRHNRHSHAHASTANSNSYPSRKEPEGKRRANLSMSTFSDMQIQPEDQPRRSTYHAIEQVAPELDEQKDEKNALLDLSSGLTPKYSSSAKDYGNGLSRVHTTDSAETEPLPEGSRSGLRRRHSGMGLRRRRKSVTGSEKVDLEYFEDEALSGMRDPEVFAMDEDQNNAAPQPPEQQPTNGNGTYSATVDESVGGNQKRVSIRDPSDASEDSTTDQLAEDVFPVNPKEAQSVTPGQRNAFFILLEDLTAGMGRPCVLDLKMGTRQYGIDATEKKVASQREKCADTTSQQLGVRICGMQSWDRVHQEAHYEDKYFGRRLRAGKPFRKALTRFLFDGTNYDSVAKHIPAILHKLGKLESMVRRLPGYRFYASSLLMYYDAEPEKSREYTEAEKNGIDLVKQKKAEDKVWPQPIEIKLVDFANCVTSEDPIPEGAKAPPHNPQDIDRGYLRGLRTLKYYFGRILKDIESGDYENQPEEAAKWFVEEPEGEEQPLPTTETESESDYVPANLEDEEDGNVSL</sequence>
<keyword evidence="7" id="KW-1185">Reference proteome</keyword>
<feature type="region of interest" description="Disordered" evidence="5">
    <location>
        <begin position="918"/>
        <end position="975"/>
    </location>
</feature>
<evidence type="ECO:0000256" key="1">
    <source>
        <dbReference type="ARBA" id="ARBA00007374"/>
    </source>
</evidence>
<feature type="compositionally biased region" description="Polar residues" evidence="5">
    <location>
        <begin position="352"/>
        <end position="373"/>
    </location>
</feature>
<protein>
    <recommendedName>
        <fullName evidence="4">Kinase</fullName>
        <ecNumber evidence="4">2.7.-.-</ecNumber>
    </recommendedName>
</protein>
<feature type="compositionally biased region" description="Basic and acidic residues" evidence="5">
    <location>
        <begin position="271"/>
        <end position="296"/>
    </location>
</feature>
<gene>
    <name evidence="6" type="primary">KCS1</name>
    <name evidence="6" type="ORF">OHC33_003175</name>
</gene>
<evidence type="ECO:0000313" key="6">
    <source>
        <dbReference type="EMBL" id="KAK5955534.1"/>
    </source>
</evidence>
<dbReference type="GO" id="GO:0046854">
    <property type="term" value="P:phosphatidylinositol phosphate biosynthetic process"/>
    <property type="evidence" value="ECO:0007669"/>
    <property type="project" value="TreeGrafter"/>
</dbReference>
<dbReference type="Pfam" id="PF03770">
    <property type="entry name" value="IPK"/>
    <property type="match status" value="1"/>
</dbReference>
<feature type="compositionally biased region" description="Acidic residues" evidence="5">
    <location>
        <begin position="1345"/>
        <end position="1355"/>
    </location>
</feature>
<keyword evidence="2 4" id="KW-0808">Transferase</keyword>
<comment type="similarity">
    <text evidence="1 4">Belongs to the inositol phosphokinase (IPK) family.</text>
</comment>
<evidence type="ECO:0000256" key="4">
    <source>
        <dbReference type="RuleBase" id="RU363090"/>
    </source>
</evidence>
<feature type="region of interest" description="Disordered" evidence="5">
    <location>
        <begin position="1003"/>
        <end position="1054"/>
    </location>
</feature>
<feature type="region of interest" description="Disordered" evidence="5">
    <location>
        <begin position="844"/>
        <end position="890"/>
    </location>
</feature>
<dbReference type="EC" id="2.7.-.-" evidence="4"/>
<feature type="region of interest" description="Disordered" evidence="5">
    <location>
        <begin position="762"/>
        <end position="811"/>
    </location>
</feature>
<dbReference type="SUPFAM" id="SSF56104">
    <property type="entry name" value="SAICAR synthase-like"/>
    <property type="match status" value="1"/>
</dbReference>
<feature type="compositionally biased region" description="Basic and acidic residues" evidence="5">
    <location>
        <begin position="1"/>
        <end position="10"/>
    </location>
</feature>
<organism evidence="6 7">
    <name type="scientific">Knufia fluminis</name>
    <dbReference type="NCBI Taxonomy" id="191047"/>
    <lineage>
        <taxon>Eukaryota</taxon>
        <taxon>Fungi</taxon>
        <taxon>Dikarya</taxon>
        <taxon>Ascomycota</taxon>
        <taxon>Pezizomycotina</taxon>
        <taxon>Eurotiomycetes</taxon>
        <taxon>Chaetothyriomycetidae</taxon>
        <taxon>Chaetothyriales</taxon>
        <taxon>Trichomeriaceae</taxon>
        <taxon>Knufia</taxon>
    </lineage>
</organism>
<feature type="compositionally biased region" description="Basic and acidic residues" evidence="5">
    <location>
        <begin position="248"/>
        <end position="257"/>
    </location>
</feature>
<accession>A0AAN8I789</accession>
<dbReference type="InterPro" id="IPR005522">
    <property type="entry name" value="IPK"/>
</dbReference>
<dbReference type="PANTHER" id="PTHR12400:SF21">
    <property type="entry name" value="KINASE"/>
    <property type="match status" value="1"/>
</dbReference>
<dbReference type="Proteomes" id="UP001316803">
    <property type="component" value="Unassembled WGS sequence"/>
</dbReference>
<feature type="compositionally biased region" description="Polar residues" evidence="5">
    <location>
        <begin position="872"/>
        <end position="881"/>
    </location>
</feature>
<dbReference type="Gene3D" id="3.30.470.160">
    <property type="entry name" value="Inositol polyphosphate kinase"/>
    <property type="match status" value="1"/>
</dbReference>
<dbReference type="PANTHER" id="PTHR12400">
    <property type="entry name" value="INOSITOL POLYPHOSPHATE KINASE"/>
    <property type="match status" value="1"/>
</dbReference>
<feature type="compositionally biased region" description="Acidic residues" evidence="5">
    <location>
        <begin position="541"/>
        <end position="552"/>
    </location>
</feature>
<comment type="caution">
    <text evidence="6">The sequence shown here is derived from an EMBL/GenBank/DDBJ whole genome shotgun (WGS) entry which is preliminary data.</text>
</comment>
<feature type="compositionally biased region" description="Basic residues" evidence="5">
    <location>
        <begin position="956"/>
        <end position="972"/>
    </location>
</feature>